<dbReference type="Proteomes" id="UP000187059">
    <property type="component" value="Chromosome"/>
</dbReference>
<name>A0A1P8UUM8_9RHOB</name>
<protein>
    <submittedName>
        <fullName evidence="1">NinB protein</fullName>
    </submittedName>
</protein>
<keyword evidence="2" id="KW-1185">Reference proteome</keyword>
<dbReference type="InterPro" id="IPR008711">
    <property type="entry name" value="Recombinase_NinB"/>
</dbReference>
<evidence type="ECO:0000313" key="1">
    <source>
        <dbReference type="EMBL" id="APZ53104.1"/>
    </source>
</evidence>
<dbReference type="KEGG" id="paby:Ga0080574_TMP2770"/>
<dbReference type="SUPFAM" id="SSF103370">
    <property type="entry name" value="NinB"/>
    <property type="match status" value="1"/>
</dbReference>
<proteinExistence type="predicted"/>
<dbReference type="InterPro" id="IPR036619">
    <property type="entry name" value="NinB_sf"/>
</dbReference>
<sequence length="89" mass="9899">MLQDVCAAKPEGRNWTRETWKAAFMNSLGHQCQFAEGLDGTGPFPVGFRSSGLTVAQMRDLIEVIYEYGSRHGVEWKEAERSGFMGQAA</sequence>
<dbReference type="Gene3D" id="1.10.3790.10">
    <property type="entry name" value="NinB"/>
    <property type="match status" value="1"/>
</dbReference>
<dbReference type="EMBL" id="CP015093">
    <property type="protein sequence ID" value="APZ53104.1"/>
    <property type="molecule type" value="Genomic_DNA"/>
</dbReference>
<reference evidence="1 2" key="1">
    <citation type="submission" date="2016-04" db="EMBL/GenBank/DDBJ databases">
        <title>Deep-sea bacteria in the southern Pacific.</title>
        <authorList>
            <person name="Tang K."/>
        </authorList>
    </citation>
    <scope>NUCLEOTIDE SEQUENCE [LARGE SCALE GENOMIC DNA]</scope>
    <source>
        <strain evidence="1 2">JLT2014</strain>
    </source>
</reference>
<accession>A0A1P8UUM8</accession>
<dbReference type="AlphaFoldDB" id="A0A1P8UUM8"/>
<evidence type="ECO:0000313" key="2">
    <source>
        <dbReference type="Proteomes" id="UP000187059"/>
    </source>
</evidence>
<dbReference type="STRING" id="1250539.Ga0080574_TMP2770"/>
<dbReference type="Pfam" id="PF05772">
    <property type="entry name" value="NinB"/>
    <property type="match status" value="1"/>
</dbReference>
<organism evidence="1 2">
    <name type="scientific">Salipiger abyssi</name>
    <dbReference type="NCBI Taxonomy" id="1250539"/>
    <lineage>
        <taxon>Bacteria</taxon>
        <taxon>Pseudomonadati</taxon>
        <taxon>Pseudomonadota</taxon>
        <taxon>Alphaproteobacteria</taxon>
        <taxon>Rhodobacterales</taxon>
        <taxon>Roseobacteraceae</taxon>
        <taxon>Salipiger</taxon>
    </lineage>
</organism>
<gene>
    <name evidence="1" type="ORF">Ga0080574_TMP2770</name>
</gene>